<gene>
    <name evidence="1" type="ORF">GCM10007890_43940</name>
</gene>
<evidence type="ECO:0000313" key="2">
    <source>
        <dbReference type="Proteomes" id="UP001157440"/>
    </source>
</evidence>
<dbReference type="AlphaFoldDB" id="A0AA37TJX5"/>
<evidence type="ECO:0000313" key="1">
    <source>
        <dbReference type="EMBL" id="GLS72379.1"/>
    </source>
</evidence>
<comment type="caution">
    <text evidence="1">The sequence shown here is derived from an EMBL/GenBank/DDBJ whole genome shotgun (WGS) entry which is preliminary data.</text>
</comment>
<protein>
    <submittedName>
        <fullName evidence="1">Uncharacterized protein</fullName>
    </submittedName>
</protein>
<dbReference type="EMBL" id="BSPL01000023">
    <property type="protein sequence ID" value="GLS72379.1"/>
    <property type="molecule type" value="Genomic_DNA"/>
</dbReference>
<sequence>MSVARKADRLFRNAGWANRAAAAAPMPIAAPVTTATRPGAMIEAVMVSFMAVAVGSMDIRFAFRPVSAVPLRLTER</sequence>
<proteinExistence type="predicted"/>
<dbReference type="Proteomes" id="UP001157440">
    <property type="component" value="Unassembled WGS sequence"/>
</dbReference>
<reference evidence="2" key="1">
    <citation type="journal article" date="2019" name="Int. J. Syst. Evol. Microbiol.">
        <title>The Global Catalogue of Microorganisms (GCM) 10K type strain sequencing project: providing services to taxonomists for standard genome sequencing and annotation.</title>
        <authorList>
            <consortium name="The Broad Institute Genomics Platform"/>
            <consortium name="The Broad Institute Genome Sequencing Center for Infectious Disease"/>
            <person name="Wu L."/>
            <person name="Ma J."/>
        </authorList>
    </citation>
    <scope>NUCLEOTIDE SEQUENCE [LARGE SCALE GENOMIC DNA]</scope>
    <source>
        <strain evidence="2">NBRC 103632</strain>
    </source>
</reference>
<organism evidence="1 2">
    <name type="scientific">Methylobacterium tardum</name>
    <dbReference type="NCBI Taxonomy" id="374432"/>
    <lineage>
        <taxon>Bacteria</taxon>
        <taxon>Pseudomonadati</taxon>
        <taxon>Pseudomonadota</taxon>
        <taxon>Alphaproteobacteria</taxon>
        <taxon>Hyphomicrobiales</taxon>
        <taxon>Methylobacteriaceae</taxon>
        <taxon>Methylobacterium</taxon>
    </lineage>
</organism>
<accession>A0AA37TJX5</accession>
<name>A0AA37TJX5_9HYPH</name>
<keyword evidence="2" id="KW-1185">Reference proteome</keyword>